<dbReference type="InterPro" id="IPR000523">
    <property type="entry name" value="Mg_chelatse_chII-like_cat_dom"/>
</dbReference>
<dbReference type="Proteomes" id="UP000831817">
    <property type="component" value="Chromosome"/>
</dbReference>
<accession>A0ABN6PCI9</accession>
<evidence type="ECO:0000256" key="1">
    <source>
        <dbReference type="SAM" id="Coils"/>
    </source>
</evidence>
<dbReference type="EMBL" id="AP025698">
    <property type="protein sequence ID" value="BDH79178.1"/>
    <property type="molecule type" value="Genomic_DNA"/>
</dbReference>
<feature type="coiled-coil region" evidence="1">
    <location>
        <begin position="428"/>
        <end position="455"/>
    </location>
</feature>
<name>A0ABN6PCI9_9EURY</name>
<evidence type="ECO:0000313" key="3">
    <source>
        <dbReference type="EMBL" id="BDH79178.1"/>
    </source>
</evidence>
<dbReference type="InterPro" id="IPR027417">
    <property type="entry name" value="P-loop_NTPase"/>
</dbReference>
<protein>
    <recommendedName>
        <fullName evidence="2">Magnesium chelatase ChlI-like catalytic domain-containing protein</fullName>
    </recommendedName>
</protein>
<organism evidence="3 4">
    <name type="scientific">Methanothermobacter tenebrarum</name>
    <dbReference type="NCBI Taxonomy" id="680118"/>
    <lineage>
        <taxon>Archaea</taxon>
        <taxon>Methanobacteriati</taxon>
        <taxon>Methanobacteriota</taxon>
        <taxon>Methanomada group</taxon>
        <taxon>Methanobacteria</taxon>
        <taxon>Methanobacteriales</taxon>
        <taxon>Methanobacteriaceae</taxon>
        <taxon>Methanothermobacter</taxon>
    </lineage>
</organism>
<proteinExistence type="predicted"/>
<evidence type="ECO:0000313" key="4">
    <source>
        <dbReference type="Proteomes" id="UP000831817"/>
    </source>
</evidence>
<dbReference type="Pfam" id="PF01078">
    <property type="entry name" value="Mg_chelatase"/>
    <property type="match status" value="1"/>
</dbReference>
<gene>
    <name evidence="3" type="ORF">MTTB_05570</name>
</gene>
<dbReference type="SUPFAM" id="SSF52540">
    <property type="entry name" value="P-loop containing nucleoside triphosphate hydrolases"/>
    <property type="match status" value="1"/>
</dbReference>
<feature type="domain" description="Magnesium chelatase ChlI-like catalytic" evidence="2">
    <location>
        <begin position="147"/>
        <end position="203"/>
    </location>
</feature>
<dbReference type="Gene3D" id="3.40.50.300">
    <property type="entry name" value="P-loop containing nucleotide triphosphate hydrolases"/>
    <property type="match status" value="1"/>
</dbReference>
<reference evidence="3 4" key="1">
    <citation type="submission" date="2022-04" db="EMBL/GenBank/DDBJ databases">
        <title>Complete genome of Methanothermobacter tenebrarum strain RMAS.</title>
        <authorList>
            <person name="Nakamura K."/>
            <person name="Oshima K."/>
            <person name="Hattori M."/>
            <person name="Kamagata Y."/>
            <person name="Takamizawa K."/>
        </authorList>
    </citation>
    <scope>NUCLEOTIDE SEQUENCE [LARGE SCALE GENOMIC DNA]</scope>
    <source>
        <strain evidence="3 4">RMAS</strain>
    </source>
</reference>
<keyword evidence="1" id="KW-0175">Coiled coil</keyword>
<sequence>MSKVDYYHDEKMQKFFEALKQPKSLDEIDLSSEFIKNLILKIIATYGTIKVERIHEITGLHVNILEECMREMEEEELCASIGGGFLFPTVTYTIKREGRILAEKLLKENPYAGMAPVTYEIYYKIMEKQLEGRFPIKIPEEIIEEAFKDIVGSEEAKKTMIEAATIGKGFFIYGPPGTGKTFITSKMSNLLPPILIPRYIEFNEQVIQLYDPDFHKLCSEQPEDPRWVKIYAPFVFTGSELTVEKMETNFNQSKGVYETSPIIKANGGVLLLDDLGRQKEDHNMILNRLIIPLENRKEMVYIKGVPVTVHSHFIPVFSTNLDISIMDEAHLRRAPLHIFLQEPPVDEIIEVFKRNLDLLGEEYDEEIFERLRLVYTPVEDGGEGLAPTFAHARDLAQIAQAVRINRGMEKITLDILEEALERNVLIDLQRMDIDIAEAQQRLRTFRVETSQVEEAKKLLLAYGAVEVGVEDISILLDLKGTINPTLLLEYLNENKIDPKNVEIITENKIRLQTLQIEEVKRLLAECGSVELNIESGSILVDFEETVTPTQLLEYFNENSINVKDIKIITETKREFRKIILSRGASS</sequence>
<evidence type="ECO:0000259" key="2">
    <source>
        <dbReference type="Pfam" id="PF01078"/>
    </source>
</evidence>
<dbReference type="PANTHER" id="PTHR42759:SF1">
    <property type="entry name" value="MAGNESIUM-CHELATASE SUBUNIT CHLD"/>
    <property type="match status" value="1"/>
</dbReference>
<dbReference type="InterPro" id="IPR050764">
    <property type="entry name" value="CbbQ/NirQ/NorQ/GpvN"/>
</dbReference>
<keyword evidence="4" id="KW-1185">Reference proteome</keyword>
<dbReference type="PANTHER" id="PTHR42759">
    <property type="entry name" value="MOXR FAMILY PROTEIN"/>
    <property type="match status" value="1"/>
</dbReference>